<dbReference type="AlphaFoldDB" id="A0A0W7X7C7"/>
<organism evidence="3 4">
    <name type="scientific">Streptomyces silvensis</name>
    <dbReference type="NCBI Taxonomy" id="1765722"/>
    <lineage>
        <taxon>Bacteria</taxon>
        <taxon>Bacillati</taxon>
        <taxon>Actinomycetota</taxon>
        <taxon>Actinomycetes</taxon>
        <taxon>Kitasatosporales</taxon>
        <taxon>Streptomycetaceae</taxon>
        <taxon>Streptomyces</taxon>
    </lineage>
</organism>
<feature type="region of interest" description="Disordered" evidence="1">
    <location>
        <begin position="366"/>
        <end position="387"/>
    </location>
</feature>
<evidence type="ECO:0000256" key="1">
    <source>
        <dbReference type="SAM" id="MobiDB-lite"/>
    </source>
</evidence>
<dbReference type="GO" id="GO:0043041">
    <property type="term" value="P:amino acid activation for nonribosomal peptide biosynthetic process"/>
    <property type="evidence" value="ECO:0007669"/>
    <property type="project" value="TreeGrafter"/>
</dbReference>
<dbReference type="STRING" id="1765722.AT728_06250"/>
<gene>
    <name evidence="3" type="ORF">AT728_06250</name>
</gene>
<keyword evidence="4" id="KW-1185">Reference proteome</keyword>
<dbReference type="PANTHER" id="PTHR45527:SF1">
    <property type="entry name" value="FATTY ACID SYNTHASE"/>
    <property type="match status" value="1"/>
</dbReference>
<dbReference type="Gene3D" id="3.30.559.10">
    <property type="entry name" value="Chloramphenicol acetyltransferase-like domain"/>
    <property type="match status" value="1"/>
</dbReference>
<dbReference type="GO" id="GO:0005829">
    <property type="term" value="C:cytosol"/>
    <property type="evidence" value="ECO:0007669"/>
    <property type="project" value="TreeGrafter"/>
</dbReference>
<dbReference type="InterPro" id="IPR023213">
    <property type="entry name" value="CAT-like_dom_sf"/>
</dbReference>
<dbReference type="GO" id="GO:0031177">
    <property type="term" value="F:phosphopantetheine binding"/>
    <property type="evidence" value="ECO:0007669"/>
    <property type="project" value="TreeGrafter"/>
</dbReference>
<evidence type="ECO:0000313" key="4">
    <source>
        <dbReference type="Proteomes" id="UP000054804"/>
    </source>
</evidence>
<dbReference type="Proteomes" id="UP000054804">
    <property type="component" value="Unassembled WGS sequence"/>
</dbReference>
<dbReference type="Gene3D" id="3.30.559.30">
    <property type="entry name" value="Nonribosomal peptide synthetase, condensation domain"/>
    <property type="match status" value="1"/>
</dbReference>
<name>A0A0W7X7C7_9ACTN</name>
<dbReference type="PANTHER" id="PTHR45527">
    <property type="entry name" value="NONRIBOSOMAL PEPTIDE SYNTHETASE"/>
    <property type="match status" value="1"/>
</dbReference>
<sequence>MKRIIRSGPLTRTQFAFWYGYLETPPQYRRTSHLTCLVDLPLGTSSVTVADAVHMVRERHEALRSTILLGPDSEPLQEVHTAEHVALPHRALPEPTGPTELSGVLALLAEEPMELGDGQPVRSVLLTERGQPTHLCWVVPHVFGDAQSLDILREDTLKALVLARGRAKDEVLRLSPAGQILDTALVERSEDRQRRSTASIRRWQEKLASAPTTQFPYRRTPADQPARNRVVKLASPSVAWALPLVAKRFAVHGSSLALALFSALLSAYTGSRRWLWQVLADRRPQGDRDTIGCFISPALVDIGFAKSTTLSELAHQAGRDVLVGLRHGEYDYDGMVAAGAEASARRGAGIELLTYFNYRQSVRESPRGETDAATAPRGRISTSSGSPPTVLMASVSLGGHESGAGVFLEVSEDIMSESAQETMVISFERILLKAATDGDILLSEIEDAARAEGWYAPPSWARLSGDRWVDLDLTAHLLQLHPDIESLRLTVDGAGATGAELCALVNWRTTRAQHTALDRHARALLGTRGFVLPDRVSTDSVSVHPPRRDRHDQPDDAAWHAIRDAVQRVHGDRAVDPAMSYLAQGFSVRRLPAVHEHVRRACWGGISFDDFLGPAPLESVARRLRRLN</sequence>
<evidence type="ECO:0000313" key="3">
    <source>
        <dbReference type="EMBL" id="KUF18663.1"/>
    </source>
</evidence>
<feature type="domain" description="Condensation" evidence="2">
    <location>
        <begin position="46"/>
        <end position="364"/>
    </location>
</feature>
<dbReference type="Pfam" id="PF00668">
    <property type="entry name" value="Condensation"/>
    <property type="match status" value="1"/>
</dbReference>
<dbReference type="InterPro" id="IPR001242">
    <property type="entry name" value="Condensation_dom"/>
</dbReference>
<proteinExistence type="predicted"/>
<evidence type="ECO:0000259" key="2">
    <source>
        <dbReference type="Pfam" id="PF00668"/>
    </source>
</evidence>
<accession>A0A0W7X7C7</accession>
<dbReference type="GO" id="GO:0009239">
    <property type="term" value="P:enterobactin biosynthetic process"/>
    <property type="evidence" value="ECO:0007669"/>
    <property type="project" value="TreeGrafter"/>
</dbReference>
<dbReference type="GO" id="GO:0008610">
    <property type="term" value="P:lipid biosynthetic process"/>
    <property type="evidence" value="ECO:0007669"/>
    <property type="project" value="UniProtKB-ARBA"/>
</dbReference>
<protein>
    <recommendedName>
        <fullName evidence="2">Condensation domain-containing protein</fullName>
    </recommendedName>
</protein>
<reference evidence="3 4" key="1">
    <citation type="submission" date="2015-12" db="EMBL/GenBank/DDBJ databases">
        <title>Draft genome sequence of Streptomyces silvensis ATCC 53525, a producer of novel hormone antagonists.</title>
        <authorList>
            <person name="Johnston C.W."/>
            <person name="Li Y."/>
            <person name="Magarvey N.A."/>
        </authorList>
    </citation>
    <scope>NUCLEOTIDE SEQUENCE [LARGE SCALE GENOMIC DNA]</scope>
    <source>
        <strain evidence="3 4">ATCC 53525</strain>
    </source>
</reference>
<dbReference type="EMBL" id="LOCL01000029">
    <property type="protein sequence ID" value="KUF18663.1"/>
    <property type="molecule type" value="Genomic_DNA"/>
</dbReference>
<comment type="caution">
    <text evidence="3">The sequence shown here is derived from an EMBL/GenBank/DDBJ whole genome shotgun (WGS) entry which is preliminary data.</text>
</comment>
<dbReference type="SUPFAM" id="SSF52777">
    <property type="entry name" value="CoA-dependent acyltransferases"/>
    <property type="match status" value="2"/>
</dbReference>
<dbReference type="GO" id="GO:0047527">
    <property type="term" value="F:2,3-dihydroxybenzoate-serine ligase activity"/>
    <property type="evidence" value="ECO:0007669"/>
    <property type="project" value="TreeGrafter"/>
</dbReference>
<dbReference type="GO" id="GO:0009366">
    <property type="term" value="C:enterobactin synthetase complex"/>
    <property type="evidence" value="ECO:0007669"/>
    <property type="project" value="TreeGrafter"/>
</dbReference>